<dbReference type="EMBL" id="LR796213">
    <property type="protein sequence ID" value="CAB4127567.1"/>
    <property type="molecule type" value="Genomic_DNA"/>
</dbReference>
<feature type="region of interest" description="Disordered" evidence="1">
    <location>
        <begin position="1"/>
        <end position="22"/>
    </location>
</feature>
<gene>
    <name evidence="2" type="ORF">UFOVP95_21</name>
</gene>
<evidence type="ECO:0000256" key="1">
    <source>
        <dbReference type="SAM" id="MobiDB-lite"/>
    </source>
</evidence>
<sequence length="437" mass="46862">MAETDTQTPDVAGEAIRSALGTEMGGPLADIYKKEREASKKVAESQLSQKEDEARGIQRAQQSFASGERSRYEAARPQINAPPPKFNVTQDTQEGLMGLAALLPIAGILIGSKGMMSGTNAMNAMTGVMKGYQEGNKERMAFEKQKYDVAMKEWDTHIRQVKDSLDKYTELAKYDLSSATSKAKADAIAKGHGVIGDLIDQQGLVKAREIVEKMAVEKQKSQASINKSMMEVGGLGPKATLATIFGPEVAARTPDKQAEKLVGSINSIKSAMDLVKKAQDPEIQFGELGRIGTNIQAAFRRNLGADNSELSPQAVNASIDQAADEIGLDPNDNNVVFYKEAIFTALELERQARGGSILPVAVMKTLTPLLDPRSTTRPAYVEILRRRAEDVARSTGLSQEQINSALTKMPSVTVGLPSAFPAAAPAAAGDSDPLGLR</sequence>
<feature type="region of interest" description="Disordered" evidence="1">
    <location>
        <begin position="37"/>
        <end position="85"/>
    </location>
</feature>
<proteinExistence type="predicted"/>
<feature type="compositionally biased region" description="Basic and acidic residues" evidence="1">
    <location>
        <begin position="37"/>
        <end position="56"/>
    </location>
</feature>
<name>A0A6J5L2V4_9CAUD</name>
<evidence type="ECO:0000313" key="2">
    <source>
        <dbReference type="EMBL" id="CAB4127567.1"/>
    </source>
</evidence>
<reference evidence="2" key="1">
    <citation type="submission" date="2020-04" db="EMBL/GenBank/DDBJ databases">
        <authorList>
            <person name="Chiriac C."/>
            <person name="Salcher M."/>
            <person name="Ghai R."/>
            <person name="Kavagutti S V."/>
        </authorList>
    </citation>
    <scope>NUCLEOTIDE SEQUENCE</scope>
</reference>
<protein>
    <submittedName>
        <fullName evidence="2">Uncharacterized protein</fullName>
    </submittedName>
</protein>
<accession>A0A6J5L2V4</accession>
<organism evidence="2">
    <name type="scientific">uncultured Caudovirales phage</name>
    <dbReference type="NCBI Taxonomy" id="2100421"/>
    <lineage>
        <taxon>Viruses</taxon>
        <taxon>Duplodnaviria</taxon>
        <taxon>Heunggongvirae</taxon>
        <taxon>Uroviricota</taxon>
        <taxon>Caudoviricetes</taxon>
        <taxon>Peduoviridae</taxon>
        <taxon>Maltschvirus</taxon>
        <taxon>Maltschvirus maltsch</taxon>
    </lineage>
</organism>